<dbReference type="EMBL" id="CP039375">
    <property type="protein sequence ID" value="QCD64232.1"/>
    <property type="molecule type" value="Genomic_DNA"/>
</dbReference>
<gene>
    <name evidence="3" type="ORF">E5139_00775</name>
</gene>
<dbReference type="AlphaFoldDB" id="A0A4D6KAU2"/>
<accession>A0A4D6KAU2</accession>
<name>A0A4D6KAU2_9EURY</name>
<feature type="transmembrane region" description="Helical" evidence="2">
    <location>
        <begin position="13"/>
        <end position="33"/>
    </location>
</feature>
<proteinExistence type="predicted"/>
<evidence type="ECO:0000313" key="4">
    <source>
        <dbReference type="Proteomes" id="UP000297053"/>
    </source>
</evidence>
<feature type="compositionally biased region" description="Basic and acidic residues" evidence="1">
    <location>
        <begin position="40"/>
        <end position="59"/>
    </location>
</feature>
<keyword evidence="2" id="KW-0472">Membrane</keyword>
<dbReference type="KEGG" id="halz:E5139_00775"/>
<protein>
    <submittedName>
        <fullName evidence="3">Uncharacterized protein</fullName>
    </submittedName>
</protein>
<dbReference type="GeneID" id="42177426"/>
<reference evidence="3 4" key="1">
    <citation type="submission" date="2019-04" db="EMBL/GenBank/DDBJ databases">
        <title>Complete genome sequence of Arthrobacter sp. ZXY-2 associated with effective atrazine degradation and salt adaptation.</title>
        <authorList>
            <person name="Zhao X."/>
        </authorList>
    </citation>
    <scope>NUCLEOTIDE SEQUENCE [LARGE SCALE GENOMIC DNA]</scope>
    <source>
        <strain evidence="4">ZP60</strain>
    </source>
</reference>
<evidence type="ECO:0000313" key="3">
    <source>
        <dbReference type="EMBL" id="QCD64232.1"/>
    </source>
</evidence>
<keyword evidence="2" id="KW-1133">Transmembrane helix</keyword>
<reference evidence="3 4" key="2">
    <citation type="submission" date="2019-04" db="EMBL/GenBank/DDBJ databases">
        <authorList>
            <person name="Yang S."/>
            <person name="Wei W."/>
        </authorList>
    </citation>
    <scope>NUCLEOTIDE SEQUENCE [LARGE SCALE GENOMIC DNA]</scope>
    <source>
        <strain evidence="4">ZP60</strain>
    </source>
</reference>
<dbReference type="RefSeq" id="WP_015763643.1">
    <property type="nucleotide sequence ID" value="NZ_CP039375.1"/>
</dbReference>
<evidence type="ECO:0000256" key="2">
    <source>
        <dbReference type="SAM" id="Phobius"/>
    </source>
</evidence>
<dbReference type="Proteomes" id="UP000297053">
    <property type="component" value="Chromosome"/>
</dbReference>
<organism evidence="3 4">
    <name type="scientific">Halomicrobium mukohataei</name>
    <dbReference type="NCBI Taxonomy" id="57705"/>
    <lineage>
        <taxon>Archaea</taxon>
        <taxon>Methanobacteriati</taxon>
        <taxon>Methanobacteriota</taxon>
        <taxon>Stenosarchaea group</taxon>
        <taxon>Halobacteria</taxon>
        <taxon>Halobacteriales</taxon>
        <taxon>Haloarculaceae</taxon>
        <taxon>Halomicrobium</taxon>
    </lineage>
</organism>
<sequence>MVVATAVDTFGPFLIPATLFVVGVAGYAVLWVLTGQQRKWAADDGDGVRRQDDSEPPER</sequence>
<keyword evidence="2" id="KW-0812">Transmembrane</keyword>
<evidence type="ECO:0000256" key="1">
    <source>
        <dbReference type="SAM" id="MobiDB-lite"/>
    </source>
</evidence>
<feature type="region of interest" description="Disordered" evidence="1">
    <location>
        <begin position="39"/>
        <end position="59"/>
    </location>
</feature>